<protein>
    <recommendedName>
        <fullName evidence="2">asparagine synthase (glutamine-hydrolyzing)</fullName>
        <ecNumber evidence="2">6.3.5.4</ecNumber>
    </recommendedName>
</protein>
<dbReference type="RefSeq" id="WP_259412831.1">
    <property type="nucleotide sequence ID" value="NZ_JANWGH010000001.1"/>
</dbReference>
<dbReference type="Gene3D" id="3.60.20.10">
    <property type="entry name" value="Glutamine Phosphoribosylpyrophosphate, subunit 1, domain 1"/>
    <property type="match status" value="1"/>
</dbReference>
<dbReference type="InterPro" id="IPR051786">
    <property type="entry name" value="ASN_synthetase/amidase"/>
</dbReference>
<dbReference type="PROSITE" id="PS51278">
    <property type="entry name" value="GATASE_TYPE_2"/>
    <property type="match status" value="1"/>
</dbReference>
<name>A0ABT2G3W1_9BACT</name>
<comment type="pathway">
    <text evidence="1">Amino-acid biosynthesis; L-asparagine biosynthesis; L-asparagine from L-aspartate (L-Gln route): step 1/1.</text>
</comment>
<accession>A0ABT2G3W1</accession>
<reference evidence="5 6" key="1">
    <citation type="submission" date="2022-08" db="EMBL/GenBank/DDBJ databases">
        <title>Algoriphagus sp. CAU 1643 isolated from mud.</title>
        <authorList>
            <person name="Kim W."/>
        </authorList>
    </citation>
    <scope>NUCLEOTIDE SEQUENCE [LARGE SCALE GENOMIC DNA]</scope>
    <source>
        <strain evidence="5 6">CAU 1643</strain>
    </source>
</reference>
<dbReference type="PANTHER" id="PTHR43284">
    <property type="entry name" value="ASPARAGINE SYNTHETASE (GLUTAMINE-HYDROLYZING)"/>
    <property type="match status" value="1"/>
</dbReference>
<sequence>MKGFLGILNLDNGPIQESSNRFLNHYPELKSLPFYKSPDFFLSSLSKELPVYSLKNHPNLIYAGWCRLDNLEELRDQLGITYLAQESEVILQSYLRWGENCLKKFLGDFSFVIFDREKKDLFLAKDQLGVRPLFYLKHRGLFYLGTSITLIKKAVGQKLPLNEVFIANELKNFPPDIESTFFRDIKRLNPAHFLTFSKTNTYKEKRYWDLNPVDLGFCKKDEDYINHLKSILFEAIQSRIRNKKTIGSQLSGGLDSSAITVILSRLMDKKNLHTYSFVLDDVTREYSELKVDEQVTQREIINYAGLLPENHHPITRFHFQDIFEELERRNEIMGGLGPYDAIYQDSMFKQAAERDKVEVVFSGFPGDEGISEPGSLFFADYIYKRDFFNLLKYILEFRRGGVSRIKNYFKAKKVGSFVPDYHKTQELRSLLNPKVDKDLQLNDRSFKFFPDYKGWLKHRICMPDTSIRMESENLYANDYNMEMAYPLADIRLLEALISLPSHLFKPKPMNRSIFRKICKDILPDKVRLQKKHNGAFTLAFYEYLCEKNYREFQAYEVKNHLGLIISEDELLKREPECSYCQKERLNYRKEIDYLIELNSPPDEENS</sequence>
<evidence type="ECO:0000256" key="1">
    <source>
        <dbReference type="ARBA" id="ARBA00005187"/>
    </source>
</evidence>
<gene>
    <name evidence="5" type="ORF">NY014_01870</name>
</gene>
<keyword evidence="6" id="KW-1185">Reference proteome</keyword>
<dbReference type="Proteomes" id="UP001206788">
    <property type="component" value="Unassembled WGS sequence"/>
</dbReference>
<dbReference type="EMBL" id="JANWGH010000001">
    <property type="protein sequence ID" value="MCS5489156.1"/>
    <property type="molecule type" value="Genomic_DNA"/>
</dbReference>
<dbReference type="InterPro" id="IPR017932">
    <property type="entry name" value="GATase_2_dom"/>
</dbReference>
<evidence type="ECO:0000313" key="5">
    <source>
        <dbReference type="EMBL" id="MCS5489156.1"/>
    </source>
</evidence>
<comment type="caution">
    <text evidence="5">The sequence shown here is derived from an EMBL/GenBank/DDBJ whole genome shotgun (WGS) entry which is preliminary data.</text>
</comment>
<evidence type="ECO:0000256" key="3">
    <source>
        <dbReference type="ARBA" id="ARBA00048741"/>
    </source>
</evidence>
<evidence type="ECO:0000313" key="6">
    <source>
        <dbReference type="Proteomes" id="UP001206788"/>
    </source>
</evidence>
<comment type="catalytic activity">
    <reaction evidence="3">
        <text>L-aspartate + L-glutamine + ATP + H2O = L-asparagine + L-glutamate + AMP + diphosphate + H(+)</text>
        <dbReference type="Rhea" id="RHEA:12228"/>
        <dbReference type="ChEBI" id="CHEBI:15377"/>
        <dbReference type="ChEBI" id="CHEBI:15378"/>
        <dbReference type="ChEBI" id="CHEBI:29985"/>
        <dbReference type="ChEBI" id="CHEBI:29991"/>
        <dbReference type="ChEBI" id="CHEBI:30616"/>
        <dbReference type="ChEBI" id="CHEBI:33019"/>
        <dbReference type="ChEBI" id="CHEBI:58048"/>
        <dbReference type="ChEBI" id="CHEBI:58359"/>
        <dbReference type="ChEBI" id="CHEBI:456215"/>
        <dbReference type="EC" id="6.3.5.4"/>
    </reaction>
</comment>
<evidence type="ECO:0000259" key="4">
    <source>
        <dbReference type="PROSITE" id="PS51278"/>
    </source>
</evidence>
<dbReference type="EC" id="6.3.5.4" evidence="2"/>
<dbReference type="SUPFAM" id="SSF52402">
    <property type="entry name" value="Adenine nucleotide alpha hydrolases-like"/>
    <property type="match status" value="1"/>
</dbReference>
<dbReference type="Pfam" id="PF00733">
    <property type="entry name" value="Asn_synthase"/>
    <property type="match status" value="1"/>
</dbReference>
<dbReference type="InterPro" id="IPR001962">
    <property type="entry name" value="Asn_synthase"/>
</dbReference>
<dbReference type="Gene3D" id="3.40.50.620">
    <property type="entry name" value="HUPs"/>
    <property type="match status" value="1"/>
</dbReference>
<evidence type="ECO:0000256" key="2">
    <source>
        <dbReference type="ARBA" id="ARBA00012737"/>
    </source>
</evidence>
<dbReference type="SUPFAM" id="SSF56235">
    <property type="entry name" value="N-terminal nucleophile aminohydrolases (Ntn hydrolases)"/>
    <property type="match status" value="1"/>
</dbReference>
<dbReference type="PANTHER" id="PTHR43284:SF1">
    <property type="entry name" value="ASPARAGINE SYNTHETASE"/>
    <property type="match status" value="1"/>
</dbReference>
<proteinExistence type="predicted"/>
<dbReference type="InterPro" id="IPR029055">
    <property type="entry name" value="Ntn_hydrolases_N"/>
</dbReference>
<organism evidence="5 6">
    <name type="scientific">Algoriphagus limi</name>
    <dbReference type="NCBI Taxonomy" id="2975273"/>
    <lineage>
        <taxon>Bacteria</taxon>
        <taxon>Pseudomonadati</taxon>
        <taxon>Bacteroidota</taxon>
        <taxon>Cytophagia</taxon>
        <taxon>Cytophagales</taxon>
        <taxon>Cyclobacteriaceae</taxon>
        <taxon>Algoriphagus</taxon>
    </lineage>
</organism>
<feature type="domain" description="Glutamine amidotransferase type-2" evidence="4">
    <location>
        <begin position="1"/>
        <end position="199"/>
    </location>
</feature>
<dbReference type="Pfam" id="PF13537">
    <property type="entry name" value="GATase_7"/>
    <property type="match status" value="1"/>
</dbReference>
<dbReference type="InterPro" id="IPR014729">
    <property type="entry name" value="Rossmann-like_a/b/a_fold"/>
</dbReference>